<keyword evidence="2" id="KW-1185">Reference proteome</keyword>
<sequence>MKLNELAKRVGKSVPYVMTLQKKFGLPVCKDYPVGYAVLVEKLIYLSICSVPDKEIKSLLSKEKKLLELLKVDSLHDGDLWFENMCIMKSGPTRLLLSSHDLGHPVDCATVQPCLDFSDRDKELFQSSEMGASALRELRRYSKTLDGVKARIRQELPIVGAALKWASLL</sequence>
<dbReference type="RefSeq" id="WP_136082115.1">
    <property type="nucleotide sequence ID" value="NZ_CAAHFG010000003.1"/>
</dbReference>
<evidence type="ECO:0000313" key="1">
    <source>
        <dbReference type="EMBL" id="VGO16626.1"/>
    </source>
</evidence>
<reference evidence="1 2" key="1">
    <citation type="submission" date="2019-04" db="EMBL/GenBank/DDBJ databases">
        <authorList>
            <person name="Van Vliet M D."/>
        </authorList>
    </citation>
    <scope>NUCLEOTIDE SEQUENCE [LARGE SCALE GENOMIC DNA]</scope>
    <source>
        <strain evidence="1 2">F1</strain>
    </source>
</reference>
<protein>
    <submittedName>
        <fullName evidence="1">Uncharacterized protein</fullName>
    </submittedName>
</protein>
<proteinExistence type="predicted"/>
<dbReference type="AlphaFoldDB" id="A0A6C2UBG1"/>
<dbReference type="Proteomes" id="UP000366872">
    <property type="component" value="Unassembled WGS sequence"/>
</dbReference>
<name>A0A6C2UBG1_PONDE</name>
<organism evidence="1 2">
    <name type="scientific">Pontiella desulfatans</name>
    <dbReference type="NCBI Taxonomy" id="2750659"/>
    <lineage>
        <taxon>Bacteria</taxon>
        <taxon>Pseudomonadati</taxon>
        <taxon>Kiritimatiellota</taxon>
        <taxon>Kiritimatiellia</taxon>
        <taxon>Kiritimatiellales</taxon>
        <taxon>Pontiellaceae</taxon>
        <taxon>Pontiella</taxon>
    </lineage>
</organism>
<dbReference type="EMBL" id="CAAHFG010000003">
    <property type="protein sequence ID" value="VGO16626.1"/>
    <property type="molecule type" value="Genomic_DNA"/>
</dbReference>
<gene>
    <name evidence="1" type="ORF">PDESU_05217</name>
</gene>
<evidence type="ECO:0000313" key="2">
    <source>
        <dbReference type="Proteomes" id="UP000366872"/>
    </source>
</evidence>
<accession>A0A6C2UBG1</accession>